<dbReference type="Proteomes" id="UP000509594">
    <property type="component" value="Chromosome"/>
</dbReference>
<organism evidence="1 2">
    <name type="scientific">Methanolobus zinderi</name>
    <dbReference type="NCBI Taxonomy" id="536044"/>
    <lineage>
        <taxon>Archaea</taxon>
        <taxon>Methanobacteriati</taxon>
        <taxon>Methanobacteriota</taxon>
        <taxon>Stenosarchaea group</taxon>
        <taxon>Methanomicrobia</taxon>
        <taxon>Methanosarcinales</taxon>
        <taxon>Methanosarcinaceae</taxon>
        <taxon>Methanolobus</taxon>
    </lineage>
</organism>
<dbReference type="Pfam" id="PF09892">
    <property type="entry name" value="DUF2119"/>
    <property type="match status" value="1"/>
</dbReference>
<name>A0A7D5EF66_9EURY</name>
<evidence type="ECO:0000313" key="2">
    <source>
        <dbReference type="Proteomes" id="UP000509594"/>
    </source>
</evidence>
<proteinExistence type="predicted"/>
<dbReference type="OrthoDB" id="70832at2157"/>
<reference evidence="1 2" key="1">
    <citation type="submission" date="2020-06" db="EMBL/GenBank/DDBJ databases">
        <title>Methanolobus halotolerans sp. nov., isolated from a saline lake Tus in Siberia.</title>
        <authorList>
            <person name="Shen Y."/>
            <person name="Chen S.-C."/>
            <person name="Lai M.-C."/>
            <person name="Huang H.-H."/>
            <person name="Chiu H.-H."/>
            <person name="Tang S.-L."/>
            <person name="Rogozin D.Y."/>
            <person name="Degermendzhy A.G."/>
        </authorList>
    </citation>
    <scope>NUCLEOTIDE SEQUENCE [LARGE SCALE GENOMIC DNA]</scope>
    <source>
        <strain evidence="1 2">DSM 21339</strain>
    </source>
</reference>
<gene>
    <name evidence="1" type="ORF">HWN40_07815</name>
</gene>
<dbReference type="SUPFAM" id="SSF53187">
    <property type="entry name" value="Zn-dependent exopeptidases"/>
    <property type="match status" value="1"/>
</dbReference>
<dbReference type="KEGG" id="mzi:HWN40_07815"/>
<dbReference type="GeneID" id="55821572"/>
<dbReference type="InterPro" id="IPR019218">
    <property type="entry name" value="DUF2119"/>
</dbReference>
<dbReference type="AlphaFoldDB" id="A0A7D5EF66"/>
<dbReference type="PIRSF" id="PIRSF005919">
    <property type="entry name" value="UCP005919"/>
    <property type="match status" value="1"/>
</dbReference>
<evidence type="ECO:0000313" key="1">
    <source>
        <dbReference type="EMBL" id="QLC50154.1"/>
    </source>
</evidence>
<keyword evidence="2" id="KW-1185">Reference proteome</keyword>
<dbReference type="EMBL" id="CP058215">
    <property type="protein sequence ID" value="QLC50154.1"/>
    <property type="molecule type" value="Genomic_DNA"/>
</dbReference>
<accession>A0A7D5EF66</accession>
<dbReference type="RefSeq" id="WP_176965210.1">
    <property type="nucleotide sequence ID" value="NZ_CP058215.1"/>
</dbReference>
<sequence>MSYNILGDGKPVRLFVAGLHGNEWKDTTDILENIEAPEKGTLVTIPLVNKGNYISTLDANYFTEIGQVIIDAVEELQPDVYIELHSYSAENLEKLTEPDRLQRVGVPAFSRLDHDVLLGSVAPSIRRNYFPQEALCLTFEIQKENALSKQYAARIINRMKEFTSRDEFIECMLRRYPKQARKAIEDYRNFYGLSADELKYYEEIRK</sequence>
<protein>
    <submittedName>
        <fullName evidence="1">DUF2119 domain-containing protein</fullName>
    </submittedName>
</protein>